<name>A0ABW5BCN5_9BACT</name>
<keyword evidence="2" id="KW-1185">Reference proteome</keyword>
<accession>A0ABW5BCN5</accession>
<protein>
    <submittedName>
        <fullName evidence="1">Uncharacterized protein</fullName>
    </submittedName>
</protein>
<dbReference type="EMBL" id="JBHUIV010000025">
    <property type="protein sequence ID" value="MFD2203171.1"/>
    <property type="molecule type" value="Genomic_DNA"/>
</dbReference>
<dbReference type="Proteomes" id="UP001597414">
    <property type="component" value="Unassembled WGS sequence"/>
</dbReference>
<evidence type="ECO:0000313" key="1">
    <source>
        <dbReference type="EMBL" id="MFD2203171.1"/>
    </source>
</evidence>
<organism evidence="1 2">
    <name type="scientific">Shivajiella indica</name>
    <dbReference type="NCBI Taxonomy" id="872115"/>
    <lineage>
        <taxon>Bacteria</taxon>
        <taxon>Pseudomonadati</taxon>
        <taxon>Bacteroidota</taxon>
        <taxon>Cytophagia</taxon>
        <taxon>Cytophagales</taxon>
        <taxon>Cyclobacteriaceae</taxon>
        <taxon>Shivajiella</taxon>
    </lineage>
</organism>
<gene>
    <name evidence="1" type="ORF">ACFSKV_16460</name>
</gene>
<sequence>MILDAELRKRMGEKGLELVKERFTVEGNFEVMRREVERMLNAEF</sequence>
<reference evidence="2" key="1">
    <citation type="journal article" date="2019" name="Int. J. Syst. Evol. Microbiol.">
        <title>The Global Catalogue of Microorganisms (GCM) 10K type strain sequencing project: providing services to taxonomists for standard genome sequencing and annotation.</title>
        <authorList>
            <consortium name="The Broad Institute Genomics Platform"/>
            <consortium name="The Broad Institute Genome Sequencing Center for Infectious Disease"/>
            <person name="Wu L."/>
            <person name="Ma J."/>
        </authorList>
    </citation>
    <scope>NUCLEOTIDE SEQUENCE [LARGE SCALE GENOMIC DNA]</scope>
    <source>
        <strain evidence="2">KCTC 19812</strain>
    </source>
</reference>
<proteinExistence type="predicted"/>
<evidence type="ECO:0000313" key="2">
    <source>
        <dbReference type="Proteomes" id="UP001597414"/>
    </source>
</evidence>
<comment type="caution">
    <text evidence="1">The sequence shown here is derived from an EMBL/GenBank/DDBJ whole genome shotgun (WGS) entry which is preliminary data.</text>
</comment>
<dbReference type="RefSeq" id="WP_380805180.1">
    <property type="nucleotide sequence ID" value="NZ_JBHUIV010000025.1"/>
</dbReference>